<keyword evidence="2" id="KW-1185">Reference proteome</keyword>
<dbReference type="Gene3D" id="3.40.50.150">
    <property type="entry name" value="Vaccinia Virus protein VP39"/>
    <property type="match status" value="1"/>
</dbReference>
<evidence type="ECO:0000313" key="1">
    <source>
        <dbReference type="EMBL" id="MDH7453920.1"/>
    </source>
</evidence>
<dbReference type="GO" id="GO:0032259">
    <property type="term" value="P:methylation"/>
    <property type="evidence" value="ECO:0007669"/>
    <property type="project" value="UniProtKB-KW"/>
</dbReference>
<keyword evidence="1" id="KW-0808">Transferase</keyword>
<comment type="caution">
    <text evidence="1">The sequence shown here is derived from an EMBL/GenBank/DDBJ whole genome shotgun (WGS) entry which is preliminary data.</text>
</comment>
<protein>
    <submittedName>
        <fullName evidence="1">SAM-dependent methyltransferase</fullName>
    </submittedName>
</protein>
<dbReference type="EMBL" id="JARYGX010000023">
    <property type="protein sequence ID" value="MDH7453920.1"/>
    <property type="molecule type" value="Genomic_DNA"/>
</dbReference>
<dbReference type="RefSeq" id="WP_280943128.1">
    <property type="nucleotide sequence ID" value="NZ_JARYGX010000023.1"/>
</dbReference>
<proteinExistence type="predicted"/>
<name>A0ABT6MU11_9GAMM</name>
<dbReference type="InterPro" id="IPR029063">
    <property type="entry name" value="SAM-dependent_MTases_sf"/>
</dbReference>
<dbReference type="SUPFAM" id="SSF53335">
    <property type="entry name" value="S-adenosyl-L-methionine-dependent methyltransferases"/>
    <property type="match status" value="1"/>
</dbReference>
<evidence type="ECO:0000313" key="2">
    <source>
        <dbReference type="Proteomes" id="UP001160550"/>
    </source>
</evidence>
<dbReference type="Proteomes" id="UP001160550">
    <property type="component" value="Unassembled WGS sequence"/>
</dbReference>
<reference evidence="1" key="1">
    <citation type="journal article" date="2007" name="Int. J. Syst. Evol. Microbiol.">
        <title>Luteimonas composti sp. nov., a moderately thermophilic bacterium isolated from food waste.</title>
        <authorList>
            <person name="Young C.C."/>
            <person name="Kampfer P."/>
            <person name="Chen W.M."/>
            <person name="Yen W.S."/>
            <person name="Arun A.B."/>
            <person name="Lai W.A."/>
            <person name="Shen F.T."/>
            <person name="Rekha P.D."/>
            <person name="Lin K.Y."/>
            <person name="Chou J.H."/>
        </authorList>
    </citation>
    <scope>NUCLEOTIDE SEQUENCE</scope>
    <source>
        <strain evidence="1">CC-YY355</strain>
    </source>
</reference>
<dbReference type="InterPro" id="IPR008715">
    <property type="entry name" value="SAM-MeTfrase_NodS-like"/>
</dbReference>
<accession>A0ABT6MU11</accession>
<reference evidence="1" key="2">
    <citation type="submission" date="2023-04" db="EMBL/GenBank/DDBJ databases">
        <authorList>
            <person name="Sun J.-Q."/>
        </authorList>
    </citation>
    <scope>NUCLEOTIDE SEQUENCE</scope>
    <source>
        <strain evidence="1">CC-YY355</strain>
    </source>
</reference>
<organism evidence="1 2">
    <name type="scientific">Luteimonas composti</name>
    <dbReference type="NCBI Taxonomy" id="398257"/>
    <lineage>
        <taxon>Bacteria</taxon>
        <taxon>Pseudomonadati</taxon>
        <taxon>Pseudomonadota</taxon>
        <taxon>Gammaproteobacteria</taxon>
        <taxon>Lysobacterales</taxon>
        <taxon>Lysobacteraceae</taxon>
        <taxon>Luteimonas</taxon>
    </lineage>
</organism>
<gene>
    <name evidence="1" type="ORF">QF205_12710</name>
</gene>
<sequence length="198" mass="22197">MSLDAHLDTVWAGSADPWGYHERWYEARKRALLMASLDRPRYAKAWETGCANGVLTRALAGRCGALLATDLHPRAVREARRQCGDLAHVEIAQMEHPRQWPPGRFDLVVVGEIGYYLAPDGLREFARRLRGSLAPRALLVACHWCADFDGRRSSTDEVHACLGALPGMARVFMHDEADFLLEGWSNDPHTPAQREGLR</sequence>
<dbReference type="CDD" id="cd02440">
    <property type="entry name" value="AdoMet_MTases"/>
    <property type="match status" value="1"/>
</dbReference>
<dbReference type="GO" id="GO:0008168">
    <property type="term" value="F:methyltransferase activity"/>
    <property type="evidence" value="ECO:0007669"/>
    <property type="project" value="UniProtKB-KW"/>
</dbReference>
<dbReference type="Pfam" id="PF05401">
    <property type="entry name" value="NodS"/>
    <property type="match status" value="1"/>
</dbReference>
<keyword evidence="1" id="KW-0489">Methyltransferase</keyword>